<gene>
    <name evidence="2" type="ORF">GCM10007380_03580</name>
</gene>
<feature type="transmembrane region" description="Helical" evidence="1">
    <location>
        <begin position="460"/>
        <end position="478"/>
    </location>
</feature>
<dbReference type="RefSeq" id="WP_087998656.1">
    <property type="nucleotide sequence ID" value="NZ_BMHB01000001.1"/>
</dbReference>
<keyword evidence="1" id="KW-0812">Transmembrane</keyword>
<dbReference type="Proteomes" id="UP000626244">
    <property type="component" value="Unassembled WGS sequence"/>
</dbReference>
<organism evidence="2 3">
    <name type="scientific">Gottfriedia solisilvae</name>
    <dbReference type="NCBI Taxonomy" id="1516104"/>
    <lineage>
        <taxon>Bacteria</taxon>
        <taxon>Bacillati</taxon>
        <taxon>Bacillota</taxon>
        <taxon>Bacilli</taxon>
        <taxon>Bacillales</taxon>
        <taxon>Bacillaceae</taxon>
        <taxon>Gottfriedia</taxon>
    </lineage>
</organism>
<proteinExistence type="predicted"/>
<dbReference type="AlphaFoldDB" id="A0A8J3AEG6"/>
<dbReference type="EMBL" id="BMHB01000001">
    <property type="protein sequence ID" value="GGI10592.1"/>
    <property type="molecule type" value="Genomic_DNA"/>
</dbReference>
<protein>
    <submittedName>
        <fullName evidence="2">Uncharacterized protein</fullName>
    </submittedName>
</protein>
<keyword evidence="1" id="KW-1133">Transmembrane helix</keyword>
<accession>A0A8J3AEG6</accession>
<name>A0A8J3AEG6_9BACI</name>
<reference evidence="3" key="1">
    <citation type="journal article" date="2019" name="Int. J. Syst. Evol. Microbiol.">
        <title>The Global Catalogue of Microorganisms (GCM) 10K type strain sequencing project: providing services to taxonomists for standard genome sequencing and annotation.</title>
        <authorList>
            <consortium name="The Broad Institute Genomics Platform"/>
            <consortium name="The Broad Institute Genome Sequencing Center for Infectious Disease"/>
            <person name="Wu L."/>
            <person name="Ma J."/>
        </authorList>
    </citation>
    <scope>NUCLEOTIDE SEQUENCE [LARGE SCALE GENOMIC DNA]</scope>
    <source>
        <strain evidence="3">CGMCC 1.14993</strain>
    </source>
</reference>
<sequence>MAIQTKFKQIVKKLSSTDLYNRAKGIDQLRKSLHKDVYLDSLIYLLEAAGKSFPNSLEDWDDGSYHLVGFCSEYPHSELVKPIEKNFERYSERAKLQALYLLITIKTDVARDAYIRIIEKYSKQYELGIDVAYIFEETEWAPKLVKKFIPLLKDENLNDSIFHMMLLCLRNSGVELSLTSDEKNLIIEQIKRNYQSKRVAYLSYDKDYSLQFVYQAWKESYTMIRSEMGIYLQLMQYFFDDEMQAFLLEALQFKDAYLKVDAVISLLERGYNVSREIIESCAYNIEACVWFYTRLSESSKEHFYKINEEIQHSFVKNRFFHYLVDHDEFGVVPDEIEVVKRHDTTNYYGQEVTYYLVKFKSHRDDWAEKGWMAGYVGAFLTEQIPSPKMFEDTITTFTSWNQLTEVEHIQQLEQFNKDDYAKHDSEVILESKPNWHYGTFVLGFITAVRTWTSFSNNDPIYFLLLALLWGVFLFKVYATIKLRKEAKVILKRRQLTLIKANESTTIELHKIYRMTIELRKWRKNEGKNAAYQLKVKYLVFYDKDENEILSIPSTFINTTQLMAEIQMLTNHLVEQPIIDIYENDLSA</sequence>
<evidence type="ECO:0000313" key="3">
    <source>
        <dbReference type="Proteomes" id="UP000626244"/>
    </source>
</evidence>
<comment type="caution">
    <text evidence="2">The sequence shown here is derived from an EMBL/GenBank/DDBJ whole genome shotgun (WGS) entry which is preliminary data.</text>
</comment>
<dbReference type="OrthoDB" id="2750748at2"/>
<evidence type="ECO:0000313" key="2">
    <source>
        <dbReference type="EMBL" id="GGI10592.1"/>
    </source>
</evidence>
<keyword evidence="1" id="KW-0472">Membrane</keyword>
<keyword evidence="3" id="KW-1185">Reference proteome</keyword>
<evidence type="ECO:0000256" key="1">
    <source>
        <dbReference type="SAM" id="Phobius"/>
    </source>
</evidence>